<keyword evidence="2" id="KW-1185">Reference proteome</keyword>
<dbReference type="NCBIfam" id="TIGR02893">
    <property type="entry name" value="spore_yabQ"/>
    <property type="match status" value="1"/>
</dbReference>
<evidence type="ECO:0008006" key="3">
    <source>
        <dbReference type="Google" id="ProtNLM"/>
    </source>
</evidence>
<accession>A0A0A5FRU8</accession>
<dbReference type="OrthoDB" id="1653819at2"/>
<dbReference type="AlphaFoldDB" id="A0A0A5FRU8"/>
<dbReference type="RefSeq" id="WP_027447171.1">
    <property type="nucleotide sequence ID" value="NZ_AULJ01000049.1"/>
</dbReference>
<proteinExistence type="predicted"/>
<protein>
    <recommendedName>
        <fullName evidence="3">Spore cortex biosynthesis protein YabQ</fullName>
    </recommendedName>
</protein>
<dbReference type="eggNOG" id="ENOG5032RAH">
    <property type="taxonomic scope" value="Bacteria"/>
</dbReference>
<sequence length="199" mass="24027">MSLSTQFLTMLVMFGSGLYLGMAIDTFRRFERYWKGKHILTYALEILFWILQGLVIFYFLFIANQGELRLYIFLSILCGFAAYQSLVRTTYLNVLEVLIRWAIALIQFGRRMFNLLVYRPIQWVILLIIKLLIGVWALLVWLFWVLLKVVWFPIRLIGRIIWWFIPKNAKNYLRKLAGIYSKIKNIILKWWTYIQNKRR</sequence>
<dbReference type="InterPro" id="IPR019074">
    <property type="entry name" value="YabQ"/>
</dbReference>
<dbReference type="STRING" id="1385511.GCA_000425225_03602"/>
<evidence type="ECO:0000313" key="2">
    <source>
        <dbReference type="Proteomes" id="UP000030403"/>
    </source>
</evidence>
<dbReference type="EMBL" id="AVPF01000104">
    <property type="protein sequence ID" value="KGX83481.1"/>
    <property type="molecule type" value="Genomic_DNA"/>
</dbReference>
<name>A0A0A5FRU8_9BACI</name>
<evidence type="ECO:0000313" key="1">
    <source>
        <dbReference type="EMBL" id="KGX83481.1"/>
    </source>
</evidence>
<dbReference type="Proteomes" id="UP000030403">
    <property type="component" value="Unassembled WGS sequence"/>
</dbReference>
<comment type="caution">
    <text evidence="1">The sequence shown here is derived from an EMBL/GenBank/DDBJ whole genome shotgun (WGS) entry which is preliminary data.</text>
</comment>
<gene>
    <name evidence="1" type="ORF">N783_02980</name>
</gene>
<reference evidence="1 2" key="1">
    <citation type="submission" date="2013-08" db="EMBL/GenBank/DDBJ databases">
        <authorList>
            <person name="Huang J."/>
            <person name="Wang G."/>
        </authorList>
    </citation>
    <scope>NUCLEOTIDE SEQUENCE [LARGE SCALE GENOMIC DNA]</scope>
    <source>
        <strain evidence="1 2">BH030004</strain>
    </source>
</reference>
<organism evidence="1 2">
    <name type="scientific">Pontibacillus marinus BH030004 = DSM 16465</name>
    <dbReference type="NCBI Taxonomy" id="1385511"/>
    <lineage>
        <taxon>Bacteria</taxon>
        <taxon>Bacillati</taxon>
        <taxon>Bacillota</taxon>
        <taxon>Bacilli</taxon>
        <taxon>Bacillales</taxon>
        <taxon>Bacillaceae</taxon>
        <taxon>Pontibacillus</taxon>
    </lineage>
</organism>
<dbReference type="Pfam" id="PF09578">
    <property type="entry name" value="Spore_YabQ"/>
    <property type="match status" value="1"/>
</dbReference>